<sequence>MNPFQSMFPFGEDAQKWMKAAQSNDIHKFVNGVLENSMPAGFAHMGGLAAPATPREKNLNESVFDTHDHVYIKIPVHPSDSLEELKIYHKSYQLMIEGFPKPGDLHTITLPALVKKKGAVARYSDEELQIRLPKKVDTQYSEINVKRD</sequence>
<dbReference type="SUPFAM" id="SSF49764">
    <property type="entry name" value="HSP20-like chaperones"/>
    <property type="match status" value="1"/>
</dbReference>
<gene>
    <name evidence="1" type="ORF">MUN89_03790</name>
</gene>
<proteinExistence type="predicted"/>
<evidence type="ECO:0000313" key="2">
    <source>
        <dbReference type="Proteomes" id="UP000831787"/>
    </source>
</evidence>
<name>A0ABY4ESG7_9BACI</name>
<reference evidence="1 2" key="1">
    <citation type="submission" date="2022-04" db="EMBL/GenBank/DDBJ databases">
        <title>Halobacillus sp. isolated from saltern.</title>
        <authorList>
            <person name="Won M."/>
            <person name="Lee C.-M."/>
            <person name="Woen H.-Y."/>
            <person name="Kwon S.-W."/>
        </authorList>
    </citation>
    <scope>NUCLEOTIDE SEQUENCE [LARGE SCALE GENOMIC DNA]</scope>
    <source>
        <strain evidence="1 2">SSBR10-3</strain>
    </source>
</reference>
<dbReference type="Proteomes" id="UP000831787">
    <property type="component" value="Chromosome"/>
</dbReference>
<dbReference type="RefSeq" id="WP_244711537.1">
    <property type="nucleotide sequence ID" value="NZ_CP095073.1"/>
</dbReference>
<accession>A0ABY4ESG7</accession>
<dbReference type="CDD" id="cd00298">
    <property type="entry name" value="ACD_sHsps_p23-like"/>
    <property type="match status" value="1"/>
</dbReference>
<organism evidence="1 2">
    <name type="scientific">Halobacillus salinarum</name>
    <dbReference type="NCBI Taxonomy" id="2932257"/>
    <lineage>
        <taxon>Bacteria</taxon>
        <taxon>Bacillati</taxon>
        <taxon>Bacillota</taxon>
        <taxon>Bacilli</taxon>
        <taxon>Bacillales</taxon>
        <taxon>Bacillaceae</taxon>
        <taxon>Halobacillus</taxon>
    </lineage>
</organism>
<keyword evidence="2" id="KW-1185">Reference proteome</keyword>
<protein>
    <submittedName>
        <fullName evidence="1">Hsp20/alpha crystallin family protein</fullName>
    </submittedName>
</protein>
<dbReference type="InterPro" id="IPR008978">
    <property type="entry name" value="HSP20-like_chaperone"/>
</dbReference>
<dbReference type="EMBL" id="CP095073">
    <property type="protein sequence ID" value="UOQ45086.1"/>
    <property type="molecule type" value="Genomic_DNA"/>
</dbReference>
<evidence type="ECO:0000313" key="1">
    <source>
        <dbReference type="EMBL" id="UOQ45086.1"/>
    </source>
</evidence>